<evidence type="ECO:0000259" key="4">
    <source>
        <dbReference type="PROSITE" id="PS51156"/>
    </source>
</evidence>
<name>A0ABD2PSW7_9PLAT</name>
<accession>A0ABD2PSW7</accession>
<keyword evidence="1" id="KW-0805">Transcription regulation</keyword>
<feature type="non-terminal residue" evidence="5">
    <location>
        <position position="328"/>
    </location>
</feature>
<keyword evidence="2" id="KW-0804">Transcription</keyword>
<gene>
    <name evidence="5" type="primary">RCOR3</name>
    <name evidence="5" type="ORF">Ciccas_010858</name>
</gene>
<evidence type="ECO:0000313" key="5">
    <source>
        <dbReference type="EMBL" id="KAL3310574.1"/>
    </source>
</evidence>
<organism evidence="5 6">
    <name type="scientific">Cichlidogyrus casuarinus</name>
    <dbReference type="NCBI Taxonomy" id="1844966"/>
    <lineage>
        <taxon>Eukaryota</taxon>
        <taxon>Metazoa</taxon>
        <taxon>Spiralia</taxon>
        <taxon>Lophotrochozoa</taxon>
        <taxon>Platyhelminthes</taxon>
        <taxon>Monogenea</taxon>
        <taxon>Monopisthocotylea</taxon>
        <taxon>Dactylogyridea</taxon>
        <taxon>Ancyrocephalidae</taxon>
        <taxon>Cichlidogyrus</taxon>
    </lineage>
</organism>
<dbReference type="Proteomes" id="UP001626550">
    <property type="component" value="Unassembled WGS sequence"/>
</dbReference>
<sequence>MLTRGRLSSQAGSENEANDFFEDAEIRVGMNYQAFLPALQKKSQFYDATSSPYEISLWNPIEDREHRLEEFINEATVRHTYSEEQALALLKWHRFNFVNASKDLPNFKPVKTSWSLSQQRDFFSAIEASKKQKISVLADLHISQSKWKQLYEMGLVRQDRSAFMKKLDRRNLREKLKKPLVLKDLERKTNVDPLDLKIVRYLDRNCTLASVHSQKFVAHNMLNTSCSHFKIYQPKTLYIDSDSESLTSDLFPTPRKHTSQKRVYSWISQRTGTKMSPKKQKLVHLEGREEEIRLSKQKEASEPVLAKLGDESVMITPMEVRVEIKDSD</sequence>
<evidence type="ECO:0000256" key="2">
    <source>
        <dbReference type="ARBA" id="ARBA00023163"/>
    </source>
</evidence>
<dbReference type="AlphaFoldDB" id="A0ABD2PSW7"/>
<comment type="caution">
    <text evidence="5">The sequence shown here is derived from an EMBL/GenBank/DDBJ whole genome shotgun (WGS) entry which is preliminary data.</text>
</comment>
<feature type="domain" description="ELM2" evidence="4">
    <location>
        <begin position="24"/>
        <end position="108"/>
    </location>
</feature>
<reference evidence="5 6" key="1">
    <citation type="submission" date="2024-11" db="EMBL/GenBank/DDBJ databases">
        <title>Adaptive evolution of stress response genes in parasites aligns with host niche diversity.</title>
        <authorList>
            <person name="Hahn C."/>
            <person name="Resl P."/>
        </authorList>
    </citation>
    <scope>NUCLEOTIDE SEQUENCE [LARGE SCALE GENOMIC DNA]</scope>
    <source>
        <strain evidence="5">EGGRZ-B1_66</strain>
        <tissue evidence="5">Body</tissue>
    </source>
</reference>
<dbReference type="InterPro" id="IPR000949">
    <property type="entry name" value="ELM2_dom"/>
</dbReference>
<evidence type="ECO:0000256" key="1">
    <source>
        <dbReference type="ARBA" id="ARBA00023015"/>
    </source>
</evidence>
<dbReference type="PANTHER" id="PTHR16089:SF28">
    <property type="entry name" value="REST COREPRESSOR"/>
    <property type="match status" value="1"/>
</dbReference>
<dbReference type="EMBL" id="JBJKFK010002832">
    <property type="protein sequence ID" value="KAL3310574.1"/>
    <property type="molecule type" value="Genomic_DNA"/>
</dbReference>
<keyword evidence="6" id="KW-1185">Reference proteome</keyword>
<dbReference type="InterPro" id="IPR051066">
    <property type="entry name" value="Trans_reg/Corepressor"/>
</dbReference>
<dbReference type="PROSITE" id="PS51156">
    <property type="entry name" value="ELM2"/>
    <property type="match status" value="1"/>
</dbReference>
<keyword evidence="3" id="KW-0539">Nucleus</keyword>
<protein>
    <submittedName>
        <fullName evidence="5">REST corepressor 3</fullName>
    </submittedName>
</protein>
<proteinExistence type="predicted"/>
<evidence type="ECO:0000256" key="3">
    <source>
        <dbReference type="ARBA" id="ARBA00023242"/>
    </source>
</evidence>
<evidence type="ECO:0000313" key="6">
    <source>
        <dbReference type="Proteomes" id="UP001626550"/>
    </source>
</evidence>
<dbReference type="Pfam" id="PF01448">
    <property type="entry name" value="ELM2"/>
    <property type="match status" value="1"/>
</dbReference>
<dbReference type="SMART" id="SM01189">
    <property type="entry name" value="ELM2"/>
    <property type="match status" value="1"/>
</dbReference>
<dbReference type="PANTHER" id="PTHR16089">
    <property type="entry name" value="REST COREPRESSOR COREST PROTEIN-RELATED"/>
    <property type="match status" value="1"/>
</dbReference>